<evidence type="ECO:0000313" key="4">
    <source>
        <dbReference type="EMBL" id="KAF4495276.1"/>
    </source>
</evidence>
<evidence type="ECO:0000256" key="1">
    <source>
        <dbReference type="ARBA" id="ARBA00022737"/>
    </source>
</evidence>
<dbReference type="GO" id="GO:0004842">
    <property type="term" value="F:ubiquitin-protein transferase activity"/>
    <property type="evidence" value="ECO:0007669"/>
    <property type="project" value="TreeGrafter"/>
</dbReference>
<proteinExistence type="predicted"/>
<sequence length="683" mass="76039">MQPEYLSLRNINEELENAIRIPVMAAPRRVSAPIFDDELRTGSYGFTLRVRLGKPGSAKVQLAMATLLWVSHASRGSRNYSMQSRRPPELCLGLVTFDPETGTLRFVHQSVNEYIQDNGAELFPNAQKNLAISCLTYLLLKELQEADPRSADQLLNLENRFPFLEYAACNWGDHAREAFGNEIEEMSARFLGNQTAINLSSLVSTGLRDLHDGDYDIMNRKKAGTVCQIHVAARFGLLPLVELFISIKGQINARDHHQNTPFMLAAKWGHLSVVKLLLSMEGLNKNTQNDANHTALSMAVANSRMSVVEYLLLDSEINVNLGNPFAVAISGMAAVYDRKESTVALLLTRSDVDVNTKLDCSHNRLFWDAVDNALVNVVATLLGRDDLHPLIDQVNFNSEIHPVISVVTRWIEDWDIMNQQEMINTMLIIDKLIADERIGPTLPEVTRIVWYWKVFQVTFTMENPAVISWLHDHGIDASYADFHGETSLHQAVADDVDRVQWLIDLGVKPDSADKNGWSVLHEAVSGPGRTPIVKLLLDRGAKANSKNHSAWFVLHTAVDAEQLEYVSLLMDRGADITCRSKGGWNPLDIAVHDATLPEVISFLLQKGADPNAQSIEGHTAAENPRGFACRLLLEQGVKVDSVPLWGYGSIPLNTAASRHHVEVTIIRSFSQSALDFTPNDPRL</sequence>
<dbReference type="Gene3D" id="1.25.40.20">
    <property type="entry name" value="Ankyrin repeat-containing domain"/>
    <property type="match status" value="2"/>
</dbReference>
<protein>
    <submittedName>
        <fullName evidence="4">Nucleoside phosphorylase domain containing protein</fullName>
    </submittedName>
</protein>
<accession>A0A9P5E4Y8</accession>
<dbReference type="AlphaFoldDB" id="A0A9P5E4Y8"/>
<dbReference type="PANTHER" id="PTHR24171:SF8">
    <property type="entry name" value="BRCA1-ASSOCIATED RING DOMAIN PROTEIN 1"/>
    <property type="match status" value="1"/>
</dbReference>
<organism evidence="4 5">
    <name type="scientific">Fusarium agapanthi</name>
    <dbReference type="NCBI Taxonomy" id="1803897"/>
    <lineage>
        <taxon>Eukaryota</taxon>
        <taxon>Fungi</taxon>
        <taxon>Dikarya</taxon>
        <taxon>Ascomycota</taxon>
        <taxon>Pezizomycotina</taxon>
        <taxon>Sordariomycetes</taxon>
        <taxon>Hypocreomycetidae</taxon>
        <taxon>Hypocreales</taxon>
        <taxon>Nectriaceae</taxon>
        <taxon>Fusarium</taxon>
        <taxon>Fusarium fujikuroi species complex</taxon>
    </lineage>
</organism>
<dbReference type="OrthoDB" id="539213at2759"/>
<keyword evidence="5" id="KW-1185">Reference proteome</keyword>
<dbReference type="EMBL" id="LUFC02000669">
    <property type="protein sequence ID" value="KAF4495276.1"/>
    <property type="molecule type" value="Genomic_DNA"/>
</dbReference>
<gene>
    <name evidence="4" type="ORF">FAGAP_8605</name>
</gene>
<dbReference type="GO" id="GO:0085020">
    <property type="term" value="P:protein K6-linked ubiquitination"/>
    <property type="evidence" value="ECO:0007669"/>
    <property type="project" value="TreeGrafter"/>
</dbReference>
<evidence type="ECO:0000256" key="3">
    <source>
        <dbReference type="PROSITE-ProRule" id="PRU00023"/>
    </source>
</evidence>
<comment type="caution">
    <text evidence="4">The sequence shown here is derived from an EMBL/GenBank/DDBJ whole genome shotgun (WGS) entry which is preliminary data.</text>
</comment>
<dbReference type="Proteomes" id="UP000737391">
    <property type="component" value="Unassembled WGS sequence"/>
</dbReference>
<dbReference type="Pfam" id="PF00023">
    <property type="entry name" value="Ank"/>
    <property type="match status" value="1"/>
</dbReference>
<dbReference type="PANTHER" id="PTHR24171">
    <property type="entry name" value="ANKYRIN REPEAT DOMAIN-CONTAINING PROTEIN 39-RELATED"/>
    <property type="match status" value="1"/>
</dbReference>
<dbReference type="Pfam" id="PF12796">
    <property type="entry name" value="Ank_2"/>
    <property type="match status" value="2"/>
</dbReference>
<evidence type="ECO:0000313" key="5">
    <source>
        <dbReference type="Proteomes" id="UP000737391"/>
    </source>
</evidence>
<keyword evidence="2 3" id="KW-0040">ANK repeat</keyword>
<feature type="repeat" description="ANK" evidence="3">
    <location>
        <begin position="549"/>
        <end position="581"/>
    </location>
</feature>
<dbReference type="InterPro" id="IPR036770">
    <property type="entry name" value="Ankyrin_rpt-contain_sf"/>
</dbReference>
<name>A0A9P5E4Y8_9HYPO</name>
<evidence type="ECO:0000256" key="2">
    <source>
        <dbReference type="ARBA" id="ARBA00023043"/>
    </source>
</evidence>
<dbReference type="SUPFAM" id="SSF48403">
    <property type="entry name" value="Ankyrin repeat"/>
    <property type="match status" value="2"/>
</dbReference>
<dbReference type="PROSITE" id="PS50088">
    <property type="entry name" value="ANK_REPEAT"/>
    <property type="match status" value="3"/>
</dbReference>
<feature type="repeat" description="ANK" evidence="3">
    <location>
        <begin position="515"/>
        <end position="548"/>
    </location>
</feature>
<feature type="repeat" description="ANK" evidence="3">
    <location>
        <begin position="582"/>
        <end position="615"/>
    </location>
</feature>
<dbReference type="PROSITE" id="PS50297">
    <property type="entry name" value="ANK_REP_REGION"/>
    <property type="match status" value="2"/>
</dbReference>
<dbReference type="SMART" id="SM00248">
    <property type="entry name" value="ANK"/>
    <property type="match status" value="6"/>
</dbReference>
<dbReference type="InterPro" id="IPR002110">
    <property type="entry name" value="Ankyrin_rpt"/>
</dbReference>
<reference evidence="4" key="1">
    <citation type="submission" date="2020-01" db="EMBL/GenBank/DDBJ databases">
        <title>Identification and distribution of gene clusters putatively required for synthesis of sphingolipid metabolism inhibitors in phylogenetically diverse species of the filamentous fungus Fusarium.</title>
        <authorList>
            <person name="Kim H.-S."/>
            <person name="Busman M."/>
            <person name="Brown D.W."/>
            <person name="Divon H."/>
            <person name="Uhlig S."/>
            <person name="Proctor R.H."/>
        </authorList>
    </citation>
    <scope>NUCLEOTIDE SEQUENCE</scope>
    <source>
        <strain evidence="4">NRRL 31653</strain>
    </source>
</reference>
<keyword evidence="1" id="KW-0677">Repeat</keyword>